<keyword evidence="6" id="KW-0804">Transcription</keyword>
<dbReference type="EMBL" id="RBNI01026615">
    <property type="protein sequence ID" value="RUO95710.1"/>
    <property type="molecule type" value="Genomic_DNA"/>
</dbReference>
<dbReference type="Gene3D" id="3.90.430.10">
    <property type="entry name" value="Copper fist DNA-binding domain"/>
    <property type="match status" value="1"/>
</dbReference>
<dbReference type="GO" id="GO:0045944">
    <property type="term" value="P:positive regulation of transcription by RNA polymerase II"/>
    <property type="evidence" value="ECO:0007669"/>
    <property type="project" value="TreeGrafter"/>
</dbReference>
<evidence type="ECO:0000256" key="5">
    <source>
        <dbReference type="ARBA" id="ARBA00023015"/>
    </source>
</evidence>
<protein>
    <recommendedName>
        <fullName evidence="9">Copper-fist domain-containing protein</fullName>
    </recommendedName>
</protein>
<dbReference type="GO" id="GO:0005634">
    <property type="term" value="C:nucleus"/>
    <property type="evidence" value="ECO:0007669"/>
    <property type="project" value="UniProtKB-SubCell"/>
</dbReference>
<feature type="compositionally biased region" description="Polar residues" evidence="8">
    <location>
        <begin position="214"/>
        <end position="225"/>
    </location>
</feature>
<dbReference type="GO" id="GO:0005507">
    <property type="term" value="F:copper ion binding"/>
    <property type="evidence" value="ECO:0007669"/>
    <property type="project" value="InterPro"/>
</dbReference>
<dbReference type="PANTHER" id="PTHR28088">
    <property type="entry name" value="TRANSCRIPTIONAL ACTIVATOR HAA1-RELATED"/>
    <property type="match status" value="1"/>
</dbReference>
<dbReference type="OrthoDB" id="5600085at2759"/>
<comment type="caution">
    <text evidence="10">The sequence shown here is derived from an EMBL/GenBank/DDBJ whole genome shotgun (WGS) entry which is preliminary data.</text>
</comment>
<dbReference type="Pfam" id="PF00649">
    <property type="entry name" value="Copper-fist"/>
    <property type="match status" value="1"/>
</dbReference>
<feature type="compositionally biased region" description="Polar residues" evidence="8">
    <location>
        <begin position="232"/>
        <end position="241"/>
    </location>
</feature>
<reference evidence="10 11" key="1">
    <citation type="journal article" date="2018" name="New Phytol.">
        <title>Phylogenomics of Endogonaceae and evolution of mycorrhizas within Mucoromycota.</title>
        <authorList>
            <person name="Chang Y."/>
            <person name="Desiro A."/>
            <person name="Na H."/>
            <person name="Sandor L."/>
            <person name="Lipzen A."/>
            <person name="Clum A."/>
            <person name="Barry K."/>
            <person name="Grigoriev I.V."/>
            <person name="Martin F.M."/>
            <person name="Stajich J.E."/>
            <person name="Smith M.E."/>
            <person name="Bonito G."/>
            <person name="Spatafora J.W."/>
        </authorList>
    </citation>
    <scope>NUCLEOTIDE SEQUENCE [LARGE SCALE GENOMIC DNA]</scope>
    <source>
        <strain evidence="10 11">GMNB39</strain>
    </source>
</reference>
<keyword evidence="7" id="KW-0539">Nucleus</keyword>
<dbReference type="AlphaFoldDB" id="A0A432ZZ27"/>
<dbReference type="PROSITE" id="PS01119">
    <property type="entry name" value="COPPER_FIST_1"/>
    <property type="match status" value="1"/>
</dbReference>
<dbReference type="GO" id="GO:0000981">
    <property type="term" value="F:DNA-binding transcription factor activity, RNA polymerase II-specific"/>
    <property type="evidence" value="ECO:0007669"/>
    <property type="project" value="TreeGrafter"/>
</dbReference>
<organism evidence="10 11">
    <name type="scientific">Jimgerdemannia flammicorona</name>
    <dbReference type="NCBI Taxonomy" id="994334"/>
    <lineage>
        <taxon>Eukaryota</taxon>
        <taxon>Fungi</taxon>
        <taxon>Fungi incertae sedis</taxon>
        <taxon>Mucoromycota</taxon>
        <taxon>Mucoromycotina</taxon>
        <taxon>Endogonomycetes</taxon>
        <taxon>Endogonales</taxon>
        <taxon>Endogonaceae</taxon>
        <taxon>Jimgerdemannia</taxon>
    </lineage>
</organism>
<keyword evidence="11" id="KW-1185">Reference proteome</keyword>
<dbReference type="InterPro" id="IPR036395">
    <property type="entry name" value="Cu_fist_DNA-bd_dom_sf"/>
</dbReference>
<dbReference type="PRINTS" id="PR00617">
    <property type="entry name" value="COPPERFIST"/>
</dbReference>
<feature type="compositionally biased region" description="Low complexity" evidence="8">
    <location>
        <begin position="160"/>
        <end position="176"/>
    </location>
</feature>
<comment type="subcellular location">
    <subcellularLocation>
        <location evidence="1">Nucleus</location>
    </subcellularLocation>
</comment>
<keyword evidence="2" id="KW-0479">Metal-binding</keyword>
<dbReference type="SMART" id="SM00412">
    <property type="entry name" value="Cu_FIST"/>
    <property type="match status" value="1"/>
</dbReference>
<keyword evidence="3" id="KW-0862">Zinc</keyword>
<dbReference type="GO" id="GO:0006878">
    <property type="term" value="P:intracellular copper ion homeostasis"/>
    <property type="evidence" value="ECO:0007669"/>
    <property type="project" value="TreeGrafter"/>
</dbReference>
<evidence type="ECO:0000256" key="2">
    <source>
        <dbReference type="ARBA" id="ARBA00022723"/>
    </source>
</evidence>
<feature type="compositionally biased region" description="Polar residues" evidence="8">
    <location>
        <begin position="249"/>
        <end position="258"/>
    </location>
</feature>
<feature type="region of interest" description="Disordered" evidence="8">
    <location>
        <begin position="150"/>
        <end position="295"/>
    </location>
</feature>
<evidence type="ECO:0000313" key="11">
    <source>
        <dbReference type="Proteomes" id="UP000268093"/>
    </source>
</evidence>
<proteinExistence type="predicted"/>
<evidence type="ECO:0000256" key="7">
    <source>
        <dbReference type="ARBA" id="ARBA00023242"/>
    </source>
</evidence>
<evidence type="ECO:0000256" key="6">
    <source>
        <dbReference type="ARBA" id="ARBA00023163"/>
    </source>
</evidence>
<feature type="domain" description="Copper-fist" evidence="9">
    <location>
        <begin position="1"/>
        <end position="40"/>
    </location>
</feature>
<dbReference type="InterPro" id="IPR051763">
    <property type="entry name" value="Copper_Homeo_Regul"/>
</dbReference>
<evidence type="ECO:0000256" key="1">
    <source>
        <dbReference type="ARBA" id="ARBA00004123"/>
    </source>
</evidence>
<sequence length="463" mass="50341">MVFLNGVKYACATCIKGHRSSQCQHSERPLFEIKKKGRPITQCSHCRELRKTKQVHVKCMCSEKIKKEDGIGLHHRHSPPNGSSESPEPILANAHSCENMSGVEQTQDAHHNICTCDIETNKVKLEPNAHLSYQRAEALLTPPLESHGQCCGSPNASFQSKSTSLPSPPTLHGSTSFTTSNSNPADGGPYHPPLIAPRPIYHQTYPLNLGPSFHNPNNGPTNNGLQYPPKLTQRNATTASELSLPPPSAINTSSSTSDDQGKVIVHPPPHVYDPTDDMDSDTPTYTSDEVSDHQRDQTAVFGELSHTSSEDLLNIIYRGFPRSTSNSNEGVTNTNGNSSSSVVNGSCCNGAVREQPPGHRGEVTRIVTCRCGDSCACLGCLVHPDKVMMSEGDPYAGYNGKSNLEMEGIRCCSNSPAETTPHTVYTDEDGVMMCGCGCNKPDEQCKDCFRDLCEGTVRRRYVE</sequence>
<dbReference type="InterPro" id="IPR001083">
    <property type="entry name" value="Cu_fist_DNA-bd_dom"/>
</dbReference>
<dbReference type="SUPFAM" id="SSF57879">
    <property type="entry name" value="Zinc domain conserved in yeast copper-regulated transcription factors"/>
    <property type="match status" value="1"/>
</dbReference>
<gene>
    <name evidence="10" type="ORF">BC936DRAFT_143391</name>
</gene>
<keyword evidence="5" id="KW-0805">Transcription regulation</keyword>
<accession>A0A432ZZ27</accession>
<dbReference type="Proteomes" id="UP000268093">
    <property type="component" value="Unassembled WGS sequence"/>
</dbReference>
<evidence type="ECO:0000256" key="8">
    <source>
        <dbReference type="SAM" id="MobiDB-lite"/>
    </source>
</evidence>
<dbReference type="PANTHER" id="PTHR28088:SF5">
    <property type="entry name" value="TRANSCRIPTIONAL ACTIVATOR HAA1-RELATED"/>
    <property type="match status" value="1"/>
</dbReference>
<dbReference type="SMART" id="SM01090">
    <property type="entry name" value="Copper-fist"/>
    <property type="match status" value="1"/>
</dbReference>
<dbReference type="GO" id="GO:0000978">
    <property type="term" value="F:RNA polymerase II cis-regulatory region sequence-specific DNA binding"/>
    <property type="evidence" value="ECO:0007669"/>
    <property type="project" value="TreeGrafter"/>
</dbReference>
<dbReference type="PROSITE" id="PS50073">
    <property type="entry name" value="COPPER_FIST_2"/>
    <property type="match status" value="1"/>
</dbReference>
<keyword evidence="4" id="KW-0186">Copper</keyword>
<evidence type="ECO:0000256" key="3">
    <source>
        <dbReference type="ARBA" id="ARBA00022833"/>
    </source>
</evidence>
<name>A0A432ZZ27_9FUNG</name>
<evidence type="ECO:0000259" key="9">
    <source>
        <dbReference type="PROSITE" id="PS50073"/>
    </source>
</evidence>
<dbReference type="FunFam" id="3.90.430.10:FF:000001">
    <property type="entry name" value="Copper fist DNA-binding protein"/>
    <property type="match status" value="1"/>
</dbReference>
<evidence type="ECO:0000256" key="4">
    <source>
        <dbReference type="ARBA" id="ARBA00023008"/>
    </source>
</evidence>
<evidence type="ECO:0000313" key="10">
    <source>
        <dbReference type="EMBL" id="RUO95710.1"/>
    </source>
</evidence>
<dbReference type="GO" id="GO:0006879">
    <property type="term" value="P:intracellular iron ion homeostasis"/>
    <property type="evidence" value="ECO:0007669"/>
    <property type="project" value="TreeGrafter"/>
</dbReference>